<protein>
    <recommendedName>
        <fullName evidence="5">Glycosyl transferase</fullName>
    </recommendedName>
</protein>
<dbReference type="EMBL" id="RSCK01000086">
    <property type="protein sequence ID" value="RUT04502.1"/>
    <property type="molecule type" value="Genomic_DNA"/>
</dbReference>
<reference evidence="3 4" key="1">
    <citation type="journal article" date="2019" name="Genome Biol. Evol.">
        <title>Day and night: Metabolic profiles and evolutionary relationships of six axenic non-marine cyanobacteria.</title>
        <authorList>
            <person name="Will S.E."/>
            <person name="Henke P."/>
            <person name="Boedeker C."/>
            <person name="Huang S."/>
            <person name="Brinkmann H."/>
            <person name="Rohde M."/>
            <person name="Jarek M."/>
            <person name="Friedl T."/>
            <person name="Seufert S."/>
            <person name="Schumacher M."/>
            <person name="Overmann J."/>
            <person name="Neumann-Schaal M."/>
            <person name="Petersen J."/>
        </authorList>
    </citation>
    <scope>NUCLEOTIDE SEQUENCE [LARGE SCALE GENOMIC DNA]</scope>
    <source>
        <strain evidence="3 4">SAG 39.79</strain>
    </source>
</reference>
<name>A0AB37UBJ8_9CYAN</name>
<dbReference type="Pfam" id="PF03808">
    <property type="entry name" value="Glyco_tran_WecG"/>
    <property type="match status" value="1"/>
</dbReference>
<dbReference type="InterPro" id="IPR004629">
    <property type="entry name" value="WecG_TagA_CpsF"/>
</dbReference>
<evidence type="ECO:0008006" key="5">
    <source>
        <dbReference type="Google" id="ProtNLM"/>
    </source>
</evidence>
<dbReference type="PANTHER" id="PTHR34136">
    <property type="match status" value="1"/>
</dbReference>
<dbReference type="Proteomes" id="UP000282574">
    <property type="component" value="Unassembled WGS sequence"/>
</dbReference>
<dbReference type="AlphaFoldDB" id="A0AB37UBJ8"/>
<keyword evidence="1" id="KW-0328">Glycosyltransferase</keyword>
<keyword evidence="4" id="KW-1185">Reference proteome</keyword>
<organism evidence="3 4">
    <name type="scientific">Chroococcidiopsis cubana SAG 39.79</name>
    <dbReference type="NCBI Taxonomy" id="388085"/>
    <lineage>
        <taxon>Bacteria</taxon>
        <taxon>Bacillati</taxon>
        <taxon>Cyanobacteriota</taxon>
        <taxon>Cyanophyceae</taxon>
        <taxon>Chroococcidiopsidales</taxon>
        <taxon>Chroococcidiopsidaceae</taxon>
        <taxon>Chroococcidiopsis</taxon>
    </lineage>
</organism>
<evidence type="ECO:0000313" key="3">
    <source>
        <dbReference type="EMBL" id="RUT04502.1"/>
    </source>
</evidence>
<gene>
    <name evidence="3" type="ORF">DSM107010_57820</name>
</gene>
<evidence type="ECO:0000313" key="4">
    <source>
        <dbReference type="Proteomes" id="UP000282574"/>
    </source>
</evidence>
<evidence type="ECO:0000256" key="2">
    <source>
        <dbReference type="ARBA" id="ARBA00022679"/>
    </source>
</evidence>
<accession>A0AB37UBJ8</accession>
<proteinExistence type="predicted"/>
<dbReference type="PANTHER" id="PTHR34136:SF1">
    <property type="entry name" value="UDP-N-ACETYL-D-MANNOSAMINURONIC ACID TRANSFERASE"/>
    <property type="match status" value="1"/>
</dbReference>
<keyword evidence="2" id="KW-0808">Transferase</keyword>
<dbReference type="GO" id="GO:0016758">
    <property type="term" value="F:hexosyltransferase activity"/>
    <property type="evidence" value="ECO:0007669"/>
    <property type="project" value="TreeGrafter"/>
</dbReference>
<sequence length="88" mass="10188">MLGIGMPRQEHWILDNLDRLSANAILTAGAAMDYVAGAVPTPPRWAGQFGLEWLFRLLAEPQRLWRRYSIEPWLILRLFATELLVKER</sequence>
<comment type="caution">
    <text evidence="3">The sequence shown here is derived from an EMBL/GenBank/DDBJ whole genome shotgun (WGS) entry which is preliminary data.</text>
</comment>
<evidence type="ECO:0000256" key="1">
    <source>
        <dbReference type="ARBA" id="ARBA00022676"/>
    </source>
</evidence>